<evidence type="ECO:0008006" key="3">
    <source>
        <dbReference type="Google" id="ProtNLM"/>
    </source>
</evidence>
<gene>
    <name evidence="1" type="ORF">QRT03_18830</name>
</gene>
<dbReference type="RefSeq" id="WP_286054527.1">
    <property type="nucleotide sequence ID" value="NZ_JASVWF010000004.1"/>
</dbReference>
<organism evidence="1 2">
    <name type="scientific">Actinomycetospora termitidis</name>
    <dbReference type="NCBI Taxonomy" id="3053470"/>
    <lineage>
        <taxon>Bacteria</taxon>
        <taxon>Bacillati</taxon>
        <taxon>Actinomycetota</taxon>
        <taxon>Actinomycetes</taxon>
        <taxon>Pseudonocardiales</taxon>
        <taxon>Pseudonocardiaceae</taxon>
        <taxon>Actinomycetospora</taxon>
    </lineage>
</organism>
<sequence length="291" mass="31994">MENISGPFRGSEALAAGDITRGRLAGPRTTKLYPNVHAFTECVAAPEDLIGRAREAVLYVRGAPPVVGGYAAAEVHGADCAPIGVPVDLVVGKRAVRARPGLIVRREVLGPDDVVEKDGFLVTRPERTAWDLVRRLGFTEGVVALDALARVGEFDPAVLLDRPPGARGCRRIVAAVEASDPRAESRPETIMRLTMVEHHVPTPTPQLEVDNEYGAFVARVDFGWDEFRVAAEYQGDQHRMDRRQWRRDQARTADLAACGWVMVPWTGDDLLNPARFVRRLLSTLVQRGHVL</sequence>
<reference evidence="1 2" key="1">
    <citation type="submission" date="2023-06" db="EMBL/GenBank/DDBJ databases">
        <title>Actinomycetospora Odt1-22.</title>
        <authorList>
            <person name="Supong K."/>
        </authorList>
    </citation>
    <scope>NUCLEOTIDE SEQUENCE [LARGE SCALE GENOMIC DNA]</scope>
    <source>
        <strain evidence="1 2">Odt1-22</strain>
    </source>
</reference>
<accession>A0ABT7MBI7</accession>
<dbReference type="SUPFAM" id="SSF52980">
    <property type="entry name" value="Restriction endonuclease-like"/>
    <property type="match status" value="1"/>
</dbReference>
<dbReference type="EMBL" id="JASVWF010000004">
    <property type="protein sequence ID" value="MDL5158031.1"/>
    <property type="molecule type" value="Genomic_DNA"/>
</dbReference>
<dbReference type="Proteomes" id="UP001231924">
    <property type="component" value="Unassembled WGS sequence"/>
</dbReference>
<dbReference type="InterPro" id="IPR011335">
    <property type="entry name" value="Restrct_endonuc-II-like"/>
</dbReference>
<proteinExistence type="predicted"/>
<protein>
    <recommendedName>
        <fullName evidence="3">DUF559 domain-containing protein</fullName>
    </recommendedName>
</protein>
<comment type="caution">
    <text evidence="1">The sequence shown here is derived from an EMBL/GenBank/DDBJ whole genome shotgun (WGS) entry which is preliminary data.</text>
</comment>
<keyword evidence="2" id="KW-1185">Reference proteome</keyword>
<dbReference type="Gene3D" id="3.40.960.10">
    <property type="entry name" value="VSR Endonuclease"/>
    <property type="match status" value="1"/>
</dbReference>
<evidence type="ECO:0000313" key="2">
    <source>
        <dbReference type="Proteomes" id="UP001231924"/>
    </source>
</evidence>
<name>A0ABT7MBI7_9PSEU</name>
<evidence type="ECO:0000313" key="1">
    <source>
        <dbReference type="EMBL" id="MDL5158031.1"/>
    </source>
</evidence>